<feature type="transmembrane region" description="Helical" evidence="1">
    <location>
        <begin position="6"/>
        <end position="26"/>
    </location>
</feature>
<reference evidence="2 3" key="1">
    <citation type="submission" date="2015-07" db="EMBL/GenBank/DDBJ databases">
        <title>High-quality draft genome sequence of Oceanobacillus caeni HM6, a bacillus isolated from a human feces.</title>
        <authorList>
            <person name="Kumar J."/>
            <person name="Verma M.K."/>
            <person name="Pandey R."/>
            <person name="Bhambi M."/>
            <person name="Chauhan N."/>
        </authorList>
    </citation>
    <scope>NUCLEOTIDE SEQUENCE [LARGE SCALE GENOMIC DNA]</scope>
    <source>
        <strain evidence="2 3">HM6</strain>
    </source>
</reference>
<keyword evidence="1" id="KW-0472">Membrane</keyword>
<evidence type="ECO:0000256" key="1">
    <source>
        <dbReference type="SAM" id="Phobius"/>
    </source>
</evidence>
<dbReference type="Pfam" id="PF06103">
    <property type="entry name" value="DUF948"/>
    <property type="match status" value="1"/>
</dbReference>
<proteinExistence type="predicted"/>
<dbReference type="EMBL" id="LGTK01000096">
    <property type="protein sequence ID" value="KPH71091.1"/>
    <property type="molecule type" value="Genomic_DNA"/>
</dbReference>
<sequence length="136" mass="15462">MEIIYFGILLCSIAFFIAAIYISITLKRLANVTSSLGETMRDVEKQLEYITPQLTKTIQEVHTTIDEISEDMKATDSVFETIGNVGNSINSINDTYRVYKDGITDEKIKKQLRPTVEAIKWGEAAVQVIKKWKRVN</sequence>
<evidence type="ECO:0000313" key="2">
    <source>
        <dbReference type="EMBL" id="KPH71091.1"/>
    </source>
</evidence>
<evidence type="ECO:0008006" key="4">
    <source>
        <dbReference type="Google" id="ProtNLM"/>
    </source>
</evidence>
<dbReference type="RefSeq" id="WP_047185862.1">
    <property type="nucleotide sequence ID" value="NZ_JAHHXM010000014.1"/>
</dbReference>
<gene>
    <name evidence="2" type="ORF">AFL42_16405</name>
</gene>
<accession>A0ABR5MFI4</accession>
<dbReference type="PANTHER" id="PTHR40070:SF1">
    <property type="entry name" value="UPF0478 PROTEIN YTXG"/>
    <property type="match status" value="1"/>
</dbReference>
<dbReference type="Proteomes" id="UP000037854">
    <property type="component" value="Unassembled WGS sequence"/>
</dbReference>
<organism evidence="2 3">
    <name type="scientific">Oceanobacillus caeni</name>
    <dbReference type="NCBI Taxonomy" id="405946"/>
    <lineage>
        <taxon>Bacteria</taxon>
        <taxon>Bacillati</taxon>
        <taxon>Bacillota</taxon>
        <taxon>Bacilli</taxon>
        <taxon>Bacillales</taxon>
        <taxon>Bacillaceae</taxon>
        <taxon>Oceanobacillus</taxon>
    </lineage>
</organism>
<keyword evidence="1" id="KW-1133">Transmembrane helix</keyword>
<keyword evidence="1" id="KW-0812">Transmembrane</keyword>
<evidence type="ECO:0000313" key="3">
    <source>
        <dbReference type="Proteomes" id="UP000037854"/>
    </source>
</evidence>
<name>A0ABR5MFI4_9BACI</name>
<keyword evidence="3" id="KW-1185">Reference proteome</keyword>
<comment type="caution">
    <text evidence="2">The sequence shown here is derived from an EMBL/GenBank/DDBJ whole genome shotgun (WGS) entry which is preliminary data.</text>
</comment>
<dbReference type="PANTHER" id="PTHR40070">
    <property type="entry name" value="UPF0478 PROTEIN YTXG"/>
    <property type="match status" value="1"/>
</dbReference>
<protein>
    <recommendedName>
        <fullName evidence="4">General stress protein</fullName>
    </recommendedName>
</protein>
<dbReference type="InterPro" id="IPR009293">
    <property type="entry name" value="UPF0478"/>
</dbReference>